<dbReference type="AlphaFoldDB" id="A0A512BTR7"/>
<dbReference type="EMBL" id="BJYU01000040">
    <property type="protein sequence ID" value="GEO15379.1"/>
    <property type="molecule type" value="Genomic_DNA"/>
</dbReference>
<proteinExistence type="predicted"/>
<gene>
    <name evidence="1" type="ORF">MAE02_30750</name>
</gene>
<evidence type="ECO:0000313" key="1">
    <source>
        <dbReference type="EMBL" id="GEO15379.1"/>
    </source>
</evidence>
<name>A0A512BTR7_9HYPH</name>
<keyword evidence="2" id="KW-1185">Reference proteome</keyword>
<organism evidence="1 2">
    <name type="scientific">Microvirga aerophila</name>
    <dbReference type="NCBI Taxonomy" id="670291"/>
    <lineage>
        <taxon>Bacteria</taxon>
        <taxon>Pseudomonadati</taxon>
        <taxon>Pseudomonadota</taxon>
        <taxon>Alphaproteobacteria</taxon>
        <taxon>Hyphomicrobiales</taxon>
        <taxon>Methylobacteriaceae</taxon>
        <taxon>Microvirga</taxon>
    </lineage>
</organism>
<evidence type="ECO:0000313" key="2">
    <source>
        <dbReference type="Proteomes" id="UP000321085"/>
    </source>
</evidence>
<protein>
    <submittedName>
        <fullName evidence="1">Uncharacterized protein</fullName>
    </submittedName>
</protein>
<dbReference type="Proteomes" id="UP000321085">
    <property type="component" value="Unassembled WGS sequence"/>
</dbReference>
<reference evidence="1 2" key="1">
    <citation type="submission" date="2019-07" db="EMBL/GenBank/DDBJ databases">
        <title>Whole genome shotgun sequence of Microvirga aerophila NBRC 106136.</title>
        <authorList>
            <person name="Hosoyama A."/>
            <person name="Uohara A."/>
            <person name="Ohji S."/>
            <person name="Ichikawa N."/>
        </authorList>
    </citation>
    <scope>NUCLEOTIDE SEQUENCE [LARGE SCALE GENOMIC DNA]</scope>
    <source>
        <strain evidence="1 2">NBRC 106136</strain>
    </source>
</reference>
<accession>A0A512BTR7</accession>
<sequence>MEFKKEFQCPGFDGNALMTARGECGCAALIKFGYREFSTVMLKQDIDATISWDPDQCLMNTDSHLTSNLRAGGQHHVTIEDLRVE</sequence>
<comment type="caution">
    <text evidence="1">The sequence shown here is derived from an EMBL/GenBank/DDBJ whole genome shotgun (WGS) entry which is preliminary data.</text>
</comment>